<keyword evidence="2" id="KW-1185">Reference proteome</keyword>
<evidence type="ECO:0000313" key="1">
    <source>
        <dbReference type="EMBL" id="KAJ7359394.1"/>
    </source>
</evidence>
<name>A0AAD7AIM4_9AGAR</name>
<sequence>MHPGHGPCQTQFLWFHSDLDCVFVEEDADQPGFRGFLAARVLLFFSFKHNGIVYPCAAITWLSAVGESPCPDLGMWMVGPDLDGRGRRLLDIIHLDSILHGAHLIIYDDSYLSRHIKHTTSLDSFRAYYVNKYADHHSHEIAF</sequence>
<evidence type="ECO:0000313" key="2">
    <source>
        <dbReference type="Proteomes" id="UP001218218"/>
    </source>
</evidence>
<dbReference type="EMBL" id="JARIHO010000006">
    <property type="protein sequence ID" value="KAJ7359394.1"/>
    <property type="molecule type" value="Genomic_DNA"/>
</dbReference>
<gene>
    <name evidence="1" type="ORF">DFH08DRAFT_686770</name>
</gene>
<comment type="caution">
    <text evidence="1">The sequence shown here is derived from an EMBL/GenBank/DDBJ whole genome shotgun (WGS) entry which is preliminary data.</text>
</comment>
<protein>
    <submittedName>
        <fullName evidence="1">Uncharacterized protein</fullName>
    </submittedName>
</protein>
<accession>A0AAD7AIM4</accession>
<dbReference type="AlphaFoldDB" id="A0AAD7AIM4"/>
<dbReference type="Proteomes" id="UP001218218">
    <property type="component" value="Unassembled WGS sequence"/>
</dbReference>
<organism evidence="1 2">
    <name type="scientific">Mycena albidolilacea</name>
    <dbReference type="NCBI Taxonomy" id="1033008"/>
    <lineage>
        <taxon>Eukaryota</taxon>
        <taxon>Fungi</taxon>
        <taxon>Dikarya</taxon>
        <taxon>Basidiomycota</taxon>
        <taxon>Agaricomycotina</taxon>
        <taxon>Agaricomycetes</taxon>
        <taxon>Agaricomycetidae</taxon>
        <taxon>Agaricales</taxon>
        <taxon>Marasmiineae</taxon>
        <taxon>Mycenaceae</taxon>
        <taxon>Mycena</taxon>
    </lineage>
</organism>
<reference evidence="1" key="1">
    <citation type="submission" date="2023-03" db="EMBL/GenBank/DDBJ databases">
        <title>Massive genome expansion in bonnet fungi (Mycena s.s.) driven by repeated elements and novel gene families across ecological guilds.</title>
        <authorList>
            <consortium name="Lawrence Berkeley National Laboratory"/>
            <person name="Harder C.B."/>
            <person name="Miyauchi S."/>
            <person name="Viragh M."/>
            <person name="Kuo A."/>
            <person name="Thoen E."/>
            <person name="Andreopoulos B."/>
            <person name="Lu D."/>
            <person name="Skrede I."/>
            <person name="Drula E."/>
            <person name="Henrissat B."/>
            <person name="Morin E."/>
            <person name="Kohler A."/>
            <person name="Barry K."/>
            <person name="LaButti K."/>
            <person name="Morin E."/>
            <person name="Salamov A."/>
            <person name="Lipzen A."/>
            <person name="Mereny Z."/>
            <person name="Hegedus B."/>
            <person name="Baldrian P."/>
            <person name="Stursova M."/>
            <person name="Weitz H."/>
            <person name="Taylor A."/>
            <person name="Grigoriev I.V."/>
            <person name="Nagy L.G."/>
            <person name="Martin F."/>
            <person name="Kauserud H."/>
        </authorList>
    </citation>
    <scope>NUCLEOTIDE SEQUENCE</scope>
    <source>
        <strain evidence="1">CBHHK002</strain>
    </source>
</reference>
<proteinExistence type="predicted"/>